<dbReference type="Gene3D" id="3.40.50.1820">
    <property type="entry name" value="alpha/beta hydrolase"/>
    <property type="match status" value="1"/>
</dbReference>
<reference evidence="1 2" key="1">
    <citation type="journal article" date="2019" name="Emerg. Microbes Infect.">
        <title>Comprehensive subspecies identification of 175 nontuberculous mycobacteria species based on 7547 genomic profiles.</title>
        <authorList>
            <person name="Matsumoto Y."/>
            <person name="Kinjo T."/>
            <person name="Motooka D."/>
            <person name="Nabeya D."/>
            <person name="Jung N."/>
            <person name="Uechi K."/>
            <person name="Horii T."/>
            <person name="Iida T."/>
            <person name="Fujita J."/>
            <person name="Nakamura S."/>
        </authorList>
    </citation>
    <scope>NUCLEOTIDE SEQUENCE [LARGE SCALE GENOMIC DNA]</scope>
    <source>
        <strain evidence="1 2">JCM 6376</strain>
    </source>
</reference>
<evidence type="ECO:0000313" key="2">
    <source>
        <dbReference type="Proteomes" id="UP000467327"/>
    </source>
</evidence>
<name>A0AAD1M9F9_9MYCO</name>
<protein>
    <recommendedName>
        <fullName evidence="3">Esterase</fullName>
    </recommendedName>
</protein>
<sequence length="239" mass="24762">MGVLAKSDPAFVGMNRRDEVEYAPGRWADVYGDAEDPVALLWHGTQTDSRAAVRLLAEALAELGICVVAPDWDSHADDGGRADLLNSFDFARSRGGGAALIVIGWSLGGAAAAGLTLRAAGSTVSVAQAICLAGAFMVNDPISGRPVLERIADDGSRTPFTLISGTADAVVPPSVAVQFATDLRALGWPVDVVELDADHGSIAGARYDGSLDRYEPADDPATQAVVDMVAERIAAIAFA</sequence>
<dbReference type="EMBL" id="AP022561">
    <property type="protein sequence ID" value="BBX05238.1"/>
    <property type="molecule type" value="Genomic_DNA"/>
</dbReference>
<dbReference type="InterPro" id="IPR029058">
    <property type="entry name" value="AB_hydrolase_fold"/>
</dbReference>
<evidence type="ECO:0000313" key="1">
    <source>
        <dbReference type="EMBL" id="BBX05238.1"/>
    </source>
</evidence>
<organism evidence="1 2">
    <name type="scientific">Mycolicibacterium aichiense</name>
    <dbReference type="NCBI Taxonomy" id="1799"/>
    <lineage>
        <taxon>Bacteria</taxon>
        <taxon>Bacillati</taxon>
        <taxon>Actinomycetota</taxon>
        <taxon>Actinomycetes</taxon>
        <taxon>Mycobacteriales</taxon>
        <taxon>Mycobacteriaceae</taxon>
        <taxon>Mycolicibacterium</taxon>
    </lineage>
</organism>
<dbReference type="SUPFAM" id="SSF53474">
    <property type="entry name" value="alpha/beta-Hydrolases"/>
    <property type="match status" value="1"/>
</dbReference>
<proteinExistence type="predicted"/>
<evidence type="ECO:0008006" key="3">
    <source>
        <dbReference type="Google" id="ProtNLM"/>
    </source>
</evidence>
<accession>A0AAD1M9F9</accession>
<dbReference type="AlphaFoldDB" id="A0AAD1M9F9"/>
<dbReference type="Proteomes" id="UP000467327">
    <property type="component" value="Chromosome"/>
</dbReference>
<dbReference type="KEGG" id="maic:MAIC_00410"/>
<gene>
    <name evidence="1" type="ORF">MAIC_00410</name>
</gene>
<keyword evidence="2" id="KW-1185">Reference proteome</keyword>